<gene>
    <name evidence="2" type="ORF">GYA27_03040</name>
</gene>
<dbReference type="InterPro" id="IPR036569">
    <property type="entry name" value="RpiB_LacA_LacB_sf"/>
</dbReference>
<dbReference type="GO" id="GO:0009052">
    <property type="term" value="P:pentose-phosphate shunt, non-oxidative branch"/>
    <property type="evidence" value="ECO:0007669"/>
    <property type="project" value="TreeGrafter"/>
</dbReference>
<dbReference type="EMBL" id="JAAZNL010000032">
    <property type="protein sequence ID" value="NMB70149.1"/>
    <property type="molecule type" value="Genomic_DNA"/>
</dbReference>
<dbReference type="Pfam" id="PF02502">
    <property type="entry name" value="LacAB_rpiB"/>
    <property type="match status" value="1"/>
</dbReference>
<keyword evidence="2" id="KW-0413">Isomerase</keyword>
<evidence type="ECO:0000313" key="3">
    <source>
        <dbReference type="Proteomes" id="UP000526033"/>
    </source>
</evidence>
<dbReference type="InterPro" id="IPR003500">
    <property type="entry name" value="RpiB_LacA_LacB"/>
</dbReference>
<dbReference type="PIRSF" id="PIRSF005384">
    <property type="entry name" value="RpiB_LacA_B"/>
    <property type="match status" value="1"/>
</dbReference>
<dbReference type="NCBIfam" id="TIGR00689">
    <property type="entry name" value="rpiB_lacA_lacB"/>
    <property type="match status" value="1"/>
</dbReference>
<sequence>MIFIASDHGGFKLKSEIIKHLQSKQVDVTDMGPSEYKQDDDYTDYVYPLAHKVAVSPIDNKGILICRNGVGVSMFANKVKGIRAALSWQPEHAASSRNDDNSNILALPADYINVETAKKIVDAWISTPFSNEIRYKRRLEKIDHFEKQI</sequence>
<comment type="caution">
    <text evidence="2">The sequence shown here is derived from an EMBL/GenBank/DDBJ whole genome shotgun (WGS) entry which is preliminary data.</text>
</comment>
<dbReference type="GO" id="GO:0019316">
    <property type="term" value="P:D-allose catabolic process"/>
    <property type="evidence" value="ECO:0007669"/>
    <property type="project" value="TreeGrafter"/>
</dbReference>
<protein>
    <submittedName>
        <fullName evidence="2">RpiB/LacA/LacB family sugar-phosphate isomerase</fullName>
    </submittedName>
</protein>
<proteinExistence type="inferred from homology"/>
<evidence type="ECO:0000313" key="2">
    <source>
        <dbReference type="EMBL" id="NMB70149.1"/>
    </source>
</evidence>
<dbReference type="PANTHER" id="PTHR30345:SF0">
    <property type="entry name" value="DNA DAMAGE-REPAIR_TOLERATION PROTEIN DRT102"/>
    <property type="match status" value="1"/>
</dbReference>
<reference evidence="2 3" key="1">
    <citation type="journal article" date="2020" name="Biotechnol. Biofuels">
        <title>New insights from the biogas microbiome by comprehensive genome-resolved metagenomics of nearly 1600 species originating from multiple anaerobic digesters.</title>
        <authorList>
            <person name="Campanaro S."/>
            <person name="Treu L."/>
            <person name="Rodriguez-R L.M."/>
            <person name="Kovalovszki A."/>
            <person name="Ziels R.M."/>
            <person name="Maus I."/>
            <person name="Zhu X."/>
            <person name="Kougias P.G."/>
            <person name="Basile A."/>
            <person name="Luo G."/>
            <person name="Schluter A."/>
            <person name="Konstantinidis K.T."/>
            <person name="Angelidaki I."/>
        </authorList>
    </citation>
    <scope>NUCLEOTIDE SEQUENCE [LARGE SCALE GENOMIC DNA]</scope>
    <source>
        <strain evidence="2">AS27yjCOA_165</strain>
    </source>
</reference>
<dbReference type="SUPFAM" id="SSF89623">
    <property type="entry name" value="Ribose/Galactose isomerase RpiB/AlsB"/>
    <property type="match status" value="1"/>
</dbReference>
<comment type="similarity">
    <text evidence="1">Belongs to the LacAB/RpiB family.</text>
</comment>
<dbReference type="NCBIfam" id="NF004051">
    <property type="entry name" value="PRK05571.1"/>
    <property type="match status" value="1"/>
</dbReference>
<dbReference type="AlphaFoldDB" id="A0A7X9HI15"/>
<evidence type="ECO:0000256" key="1">
    <source>
        <dbReference type="ARBA" id="ARBA00008754"/>
    </source>
</evidence>
<name>A0A7X9HI15_UNCKA</name>
<dbReference type="Proteomes" id="UP000526033">
    <property type="component" value="Unassembled WGS sequence"/>
</dbReference>
<dbReference type="GO" id="GO:0004751">
    <property type="term" value="F:ribose-5-phosphate isomerase activity"/>
    <property type="evidence" value="ECO:0007669"/>
    <property type="project" value="TreeGrafter"/>
</dbReference>
<dbReference type="PANTHER" id="PTHR30345">
    <property type="entry name" value="RIBOSE-5-PHOSPHATE ISOMERASE B"/>
    <property type="match status" value="1"/>
</dbReference>
<organism evidence="2 3">
    <name type="scientific">candidate division WWE3 bacterium</name>
    <dbReference type="NCBI Taxonomy" id="2053526"/>
    <lineage>
        <taxon>Bacteria</taxon>
        <taxon>Katanobacteria</taxon>
    </lineage>
</organism>
<dbReference type="Gene3D" id="3.40.1400.10">
    <property type="entry name" value="Sugar-phosphate isomerase, RpiB/LacA/LacB"/>
    <property type="match status" value="1"/>
</dbReference>
<accession>A0A7X9HI15</accession>